<accession>A0A7J0EPG7</accession>
<feature type="region of interest" description="Disordered" evidence="1">
    <location>
        <begin position="1"/>
        <end position="21"/>
    </location>
</feature>
<feature type="region of interest" description="Disordered" evidence="1">
    <location>
        <begin position="34"/>
        <end position="92"/>
    </location>
</feature>
<evidence type="ECO:0000313" key="2">
    <source>
        <dbReference type="EMBL" id="GFY88190.1"/>
    </source>
</evidence>
<organism evidence="2 3">
    <name type="scientific">Actinidia rufa</name>
    <dbReference type="NCBI Taxonomy" id="165716"/>
    <lineage>
        <taxon>Eukaryota</taxon>
        <taxon>Viridiplantae</taxon>
        <taxon>Streptophyta</taxon>
        <taxon>Embryophyta</taxon>
        <taxon>Tracheophyta</taxon>
        <taxon>Spermatophyta</taxon>
        <taxon>Magnoliopsida</taxon>
        <taxon>eudicotyledons</taxon>
        <taxon>Gunneridae</taxon>
        <taxon>Pentapetalae</taxon>
        <taxon>asterids</taxon>
        <taxon>Ericales</taxon>
        <taxon>Actinidiaceae</taxon>
        <taxon>Actinidia</taxon>
    </lineage>
</organism>
<sequence length="1034" mass="115138">MTGEEVDQGLATDLDSPPSLAEDLNEALGQTVEGGGIEEASEAASQAQGNEDTYSLPDDRQKALEKNGIGQGASSVSGMERKTEEVTQKDQRKPFVNLFPKNRMPSTDSKLNFVKLEEGPKIIIQDEDIQGLNIPWEKKPSWHHGSGWIIFQFSTMKDLTQILENGPYIIYGRPLLLKTLPRYFGFENEAISTFPVWVQLRHVPLDIWCSRVFEKICSKLGKLVQMDQLTTKRERVTYARCLVEIDLAKDLTHSASLQLPGGVEKAVKDIRPVPKPAGTNSEKGKELEATGPKEGGKQSLNPRKGTSKGTEWVIKKTKASRSQPSSHESRDKAGGTVVGKTLEAKTANKFRVESRKVLALYLLWYWPVMTSLVLAYYDFFASSIPPPSTIYPRVSFKSSTKLGGESKSLARHSSTSSSVKFGGVTKMVFKSWRTSSSSSVVGLPTSSSSSACRLSNFFAFLKVGPALPPFALWELLTGLANAVTRIGSIEDWFPFFFLVFNPLDLTIGAAPSIITSRTLLLTTRHNNLQPEPQELNCAPPAQQFSTRNTTQPLMQLRSKPSLNPQAAASKSQFQILGSRVKQPPDKAVISTPTPLTAMGEEGKKRKGKKNQEKDGKSVDFADFCATMGVTPQTQSSNDHAFWNIRALNKPLKQNGILKYMRKNKVSIMGVLETTLSQHYLDGIARKKFKAWKVDNNFQLNPNGRTLVFWREDRVILEVIEKTEQVMHCLVTCKISSKKNHLSFIYAFNTVVGRRPLWDNIRRFDFPGKFSNHSPCTVSLFDEEDRGATPFKFFNMWAKHDKFLEIVGNTWRMHLRGTAMYKFCRKLKAVKVPLKDLNKQYFSHIAARAEAVEEDLIRAQQSKNHIASISMEEGSRTTSSKQVSEAFVQFYKVLLGSKGECTNLNRGTVLKGKLLEAEQASLLLREVSDEENKSALFSIVADSRLTIIDKITDYISAWAGANLSYAGRAELVKSVLQGVECFWLTILSIPAGAEESKASMAKDGLAKFHNSQALIYSMAGAEGEATDQRQTPRSY</sequence>
<evidence type="ECO:0000313" key="3">
    <source>
        <dbReference type="Proteomes" id="UP000585474"/>
    </source>
</evidence>
<dbReference type="Proteomes" id="UP000585474">
    <property type="component" value="Unassembled WGS sequence"/>
</dbReference>
<protein>
    <recommendedName>
        <fullName evidence="4">DUF4283 domain-containing protein</fullName>
    </recommendedName>
</protein>
<gene>
    <name evidence="2" type="ORF">Acr_06g0001300</name>
</gene>
<dbReference type="PANTHER" id="PTHR33233:SF17">
    <property type="entry name" value="DUF4283 DOMAIN-CONTAINING PROTEIN"/>
    <property type="match status" value="1"/>
</dbReference>
<reference evidence="2 3" key="1">
    <citation type="submission" date="2019-07" db="EMBL/GenBank/DDBJ databases">
        <title>De Novo Assembly of kiwifruit Actinidia rufa.</title>
        <authorList>
            <person name="Sugita-Konishi S."/>
            <person name="Sato K."/>
            <person name="Mori E."/>
            <person name="Abe Y."/>
            <person name="Kisaki G."/>
            <person name="Hamano K."/>
            <person name="Suezawa K."/>
            <person name="Otani M."/>
            <person name="Fukuda T."/>
            <person name="Manabe T."/>
            <person name="Gomi K."/>
            <person name="Tabuchi M."/>
            <person name="Akimitsu K."/>
            <person name="Kataoka I."/>
        </authorList>
    </citation>
    <scope>NUCLEOTIDE SEQUENCE [LARGE SCALE GENOMIC DNA]</scope>
    <source>
        <strain evidence="3">cv. Fuchu</strain>
    </source>
</reference>
<dbReference type="AlphaFoldDB" id="A0A7J0EPG7"/>
<evidence type="ECO:0008006" key="4">
    <source>
        <dbReference type="Google" id="ProtNLM"/>
    </source>
</evidence>
<keyword evidence="3" id="KW-1185">Reference proteome</keyword>
<feature type="region of interest" description="Disordered" evidence="1">
    <location>
        <begin position="268"/>
        <end position="337"/>
    </location>
</feature>
<dbReference type="EMBL" id="BJWL01000006">
    <property type="protein sequence ID" value="GFY88190.1"/>
    <property type="molecule type" value="Genomic_DNA"/>
</dbReference>
<dbReference type="OrthoDB" id="1304801at2759"/>
<name>A0A7J0EPG7_9ERIC</name>
<dbReference type="SUPFAM" id="SSF56219">
    <property type="entry name" value="DNase I-like"/>
    <property type="match status" value="1"/>
</dbReference>
<dbReference type="Gene3D" id="3.60.10.10">
    <property type="entry name" value="Endonuclease/exonuclease/phosphatase"/>
    <property type="match status" value="1"/>
</dbReference>
<evidence type="ECO:0000256" key="1">
    <source>
        <dbReference type="SAM" id="MobiDB-lite"/>
    </source>
</evidence>
<proteinExistence type="predicted"/>
<comment type="caution">
    <text evidence="2">The sequence shown here is derived from an EMBL/GenBank/DDBJ whole genome shotgun (WGS) entry which is preliminary data.</text>
</comment>
<feature type="compositionally biased region" description="Basic and acidic residues" evidence="1">
    <location>
        <begin position="79"/>
        <end position="92"/>
    </location>
</feature>
<dbReference type="PANTHER" id="PTHR33233">
    <property type="entry name" value="ENDONUCLEASE/EXONUCLEASE/PHOSPHATASE"/>
    <property type="match status" value="1"/>
</dbReference>
<dbReference type="InterPro" id="IPR036691">
    <property type="entry name" value="Endo/exonu/phosph_ase_sf"/>
</dbReference>
<feature type="region of interest" description="Disordered" evidence="1">
    <location>
        <begin position="583"/>
        <end position="614"/>
    </location>
</feature>